<protein>
    <submittedName>
        <fullName evidence="2">Uncharacterized protein</fullName>
    </submittedName>
</protein>
<evidence type="ECO:0000313" key="2">
    <source>
        <dbReference type="EMBL" id="KNE66053.1"/>
    </source>
</evidence>
<accession>A0A0L0SU26</accession>
<dbReference type="AlphaFoldDB" id="A0A0L0SU26"/>
<feature type="compositionally biased region" description="Low complexity" evidence="1">
    <location>
        <begin position="1"/>
        <end position="17"/>
    </location>
</feature>
<organism evidence="2 3">
    <name type="scientific">Allomyces macrogynus (strain ATCC 38327)</name>
    <name type="common">Allomyces javanicus var. macrogynus</name>
    <dbReference type="NCBI Taxonomy" id="578462"/>
    <lineage>
        <taxon>Eukaryota</taxon>
        <taxon>Fungi</taxon>
        <taxon>Fungi incertae sedis</taxon>
        <taxon>Blastocladiomycota</taxon>
        <taxon>Blastocladiomycetes</taxon>
        <taxon>Blastocladiales</taxon>
        <taxon>Blastocladiaceae</taxon>
        <taxon>Allomyces</taxon>
    </lineage>
</organism>
<reference evidence="3" key="2">
    <citation type="submission" date="2009-11" db="EMBL/GenBank/DDBJ databases">
        <title>The Genome Sequence of Allomyces macrogynus strain ATCC 38327.</title>
        <authorList>
            <consortium name="The Broad Institute Genome Sequencing Platform"/>
            <person name="Russ C."/>
            <person name="Cuomo C."/>
            <person name="Shea T."/>
            <person name="Young S.K."/>
            <person name="Zeng Q."/>
            <person name="Koehrsen M."/>
            <person name="Haas B."/>
            <person name="Borodovsky M."/>
            <person name="Guigo R."/>
            <person name="Alvarado L."/>
            <person name="Berlin A."/>
            <person name="Borenstein D."/>
            <person name="Chen Z."/>
            <person name="Engels R."/>
            <person name="Freedman E."/>
            <person name="Gellesch M."/>
            <person name="Goldberg J."/>
            <person name="Griggs A."/>
            <person name="Gujja S."/>
            <person name="Heiman D."/>
            <person name="Hepburn T."/>
            <person name="Howarth C."/>
            <person name="Jen D."/>
            <person name="Larson L."/>
            <person name="Lewis B."/>
            <person name="Mehta T."/>
            <person name="Park D."/>
            <person name="Pearson M."/>
            <person name="Roberts A."/>
            <person name="Saif S."/>
            <person name="Shenoy N."/>
            <person name="Sisk P."/>
            <person name="Stolte C."/>
            <person name="Sykes S."/>
            <person name="Walk T."/>
            <person name="White J."/>
            <person name="Yandava C."/>
            <person name="Burger G."/>
            <person name="Gray M.W."/>
            <person name="Holland P.W.H."/>
            <person name="King N."/>
            <person name="Lang F.B.F."/>
            <person name="Roger A.J."/>
            <person name="Ruiz-Trillo I."/>
            <person name="Lander E."/>
            <person name="Nusbaum C."/>
        </authorList>
    </citation>
    <scope>NUCLEOTIDE SEQUENCE [LARGE SCALE GENOMIC DNA]</scope>
    <source>
        <strain evidence="3">ATCC 38327</strain>
    </source>
</reference>
<name>A0A0L0SU26_ALLM3</name>
<dbReference type="VEuPathDB" id="FungiDB:AMAG_19330"/>
<dbReference type="Proteomes" id="UP000054350">
    <property type="component" value="Unassembled WGS sequence"/>
</dbReference>
<evidence type="ECO:0000313" key="3">
    <source>
        <dbReference type="Proteomes" id="UP000054350"/>
    </source>
</evidence>
<feature type="compositionally biased region" description="Low complexity" evidence="1">
    <location>
        <begin position="25"/>
        <end position="57"/>
    </location>
</feature>
<gene>
    <name evidence="2" type="ORF">AMAG_19330</name>
</gene>
<sequence length="305" mass="33004">MRSSLAAPRTAGRPARTSNTVAQKSSALTTRTRTSSFPSAGHGSTPTSAAATTRPTSMHPPVSPATTAPAPVFTRLPINADRSVVFEEPAAGHVMLWDATPIRDAVTIDSVTFTKDVSVRMAVSALNSLQTHLRRETSTKNHEIVGFMISPQQAVMATSAARLIEFDCFDKGVRVGAGLEPTTGRGTPVPVYLVQDSESRLLHQLKSDRSLYLFAYNANLQKLSFLHLSPRYKLHLVPIIPPGLVTNSLAAKLQSTATPRTPASGYLAINRARRAYLLRREETSLRLAGLWISGTKDASPDPRRL</sequence>
<dbReference type="EMBL" id="GG745349">
    <property type="protein sequence ID" value="KNE66053.1"/>
    <property type="molecule type" value="Genomic_DNA"/>
</dbReference>
<feature type="region of interest" description="Disordered" evidence="1">
    <location>
        <begin position="1"/>
        <end position="69"/>
    </location>
</feature>
<proteinExistence type="predicted"/>
<dbReference type="OrthoDB" id="5599841at2759"/>
<keyword evidence="3" id="KW-1185">Reference proteome</keyword>
<evidence type="ECO:0000256" key="1">
    <source>
        <dbReference type="SAM" id="MobiDB-lite"/>
    </source>
</evidence>
<reference evidence="2 3" key="1">
    <citation type="submission" date="2009-11" db="EMBL/GenBank/DDBJ databases">
        <title>Annotation of Allomyces macrogynus ATCC 38327.</title>
        <authorList>
            <consortium name="The Broad Institute Genome Sequencing Platform"/>
            <person name="Russ C."/>
            <person name="Cuomo C."/>
            <person name="Burger G."/>
            <person name="Gray M.W."/>
            <person name="Holland P.W.H."/>
            <person name="King N."/>
            <person name="Lang F.B.F."/>
            <person name="Roger A.J."/>
            <person name="Ruiz-Trillo I."/>
            <person name="Young S.K."/>
            <person name="Zeng Q."/>
            <person name="Gargeya S."/>
            <person name="Fitzgerald M."/>
            <person name="Haas B."/>
            <person name="Abouelleil A."/>
            <person name="Alvarado L."/>
            <person name="Arachchi H.M."/>
            <person name="Berlin A."/>
            <person name="Chapman S.B."/>
            <person name="Gearin G."/>
            <person name="Goldberg J."/>
            <person name="Griggs A."/>
            <person name="Gujja S."/>
            <person name="Hansen M."/>
            <person name="Heiman D."/>
            <person name="Howarth C."/>
            <person name="Larimer J."/>
            <person name="Lui A."/>
            <person name="MacDonald P.J.P."/>
            <person name="McCowen C."/>
            <person name="Montmayeur A."/>
            <person name="Murphy C."/>
            <person name="Neiman D."/>
            <person name="Pearson M."/>
            <person name="Priest M."/>
            <person name="Roberts A."/>
            <person name="Saif S."/>
            <person name="Shea T."/>
            <person name="Sisk P."/>
            <person name="Stolte C."/>
            <person name="Sykes S."/>
            <person name="Wortman J."/>
            <person name="Nusbaum C."/>
            <person name="Birren B."/>
        </authorList>
    </citation>
    <scope>NUCLEOTIDE SEQUENCE [LARGE SCALE GENOMIC DNA]</scope>
    <source>
        <strain evidence="2 3">ATCC 38327</strain>
    </source>
</reference>